<dbReference type="AlphaFoldDB" id="A0A2P2C303"/>
<organism evidence="1">
    <name type="scientific">metagenome</name>
    <dbReference type="NCBI Taxonomy" id="256318"/>
    <lineage>
        <taxon>unclassified sequences</taxon>
        <taxon>metagenomes</taxon>
    </lineage>
</organism>
<protein>
    <submittedName>
        <fullName evidence="1">Esterase</fullName>
    </submittedName>
</protein>
<dbReference type="EMBL" id="CZKA01000028">
    <property type="protein sequence ID" value="CUR56361.1"/>
    <property type="molecule type" value="Genomic_DNA"/>
</dbReference>
<evidence type="ECO:0000313" key="1">
    <source>
        <dbReference type="EMBL" id="CUR56361.1"/>
    </source>
</evidence>
<sequence>MALLTCDFFSEALQVGTSMTVALPQATESQIGVSAAEETTEFPVLYLLHGLSDDHTAWARYTSIERYAAAAGLAVVMPAAGRSFYADEAHGHRYWEYVATELPQVVQSFFRVSTAREDTFVAGLSMGGYGALKLALHHPERYAAAASMSGALDVTGLWRLGERQELFERVFGGRPGPSDDLFELLSGVEAATLPSLHISCGTDDPLVGSSRRFAAEATSRGVPVTTAFPGGTHEWGLWDRMVGEVITWLPRTSPAR</sequence>
<dbReference type="GO" id="GO:0016747">
    <property type="term" value="F:acyltransferase activity, transferring groups other than amino-acyl groups"/>
    <property type="evidence" value="ECO:0007669"/>
    <property type="project" value="TreeGrafter"/>
</dbReference>
<gene>
    <name evidence="1" type="ORF">NOCA2340002</name>
</gene>
<dbReference type="PANTHER" id="PTHR48098">
    <property type="entry name" value="ENTEROCHELIN ESTERASE-RELATED"/>
    <property type="match status" value="1"/>
</dbReference>
<dbReference type="InterPro" id="IPR000801">
    <property type="entry name" value="Esterase-like"/>
</dbReference>
<dbReference type="InterPro" id="IPR029058">
    <property type="entry name" value="AB_hydrolase_fold"/>
</dbReference>
<dbReference type="Pfam" id="PF00756">
    <property type="entry name" value="Esterase"/>
    <property type="match status" value="1"/>
</dbReference>
<dbReference type="PANTHER" id="PTHR48098:SF1">
    <property type="entry name" value="DIACYLGLYCEROL ACYLTRANSFERASE_MYCOLYLTRANSFERASE AG85A"/>
    <property type="match status" value="1"/>
</dbReference>
<dbReference type="Gene3D" id="3.40.50.1820">
    <property type="entry name" value="alpha/beta hydrolase"/>
    <property type="match status" value="1"/>
</dbReference>
<reference evidence="1" key="1">
    <citation type="submission" date="2015-08" db="EMBL/GenBank/DDBJ databases">
        <authorList>
            <person name="Babu N.S."/>
            <person name="Beckwith C.J."/>
            <person name="Beseler K.G."/>
            <person name="Brison A."/>
            <person name="Carone J.V."/>
            <person name="Caskin T.P."/>
            <person name="Diamond M."/>
            <person name="Durham M.E."/>
            <person name="Foxe J.M."/>
            <person name="Go M."/>
            <person name="Henderson B.A."/>
            <person name="Jones I.B."/>
            <person name="McGettigan J.A."/>
            <person name="Micheletti S.J."/>
            <person name="Nasrallah M.E."/>
            <person name="Ortiz D."/>
            <person name="Piller C.R."/>
            <person name="Privatt S.R."/>
            <person name="Schneider S.L."/>
            <person name="Sharp S."/>
            <person name="Smith T.C."/>
            <person name="Stanton J.D."/>
            <person name="Ullery H.E."/>
            <person name="Wilson R.J."/>
            <person name="Serrano M.G."/>
            <person name="Buck G."/>
            <person name="Lee V."/>
            <person name="Wang Y."/>
            <person name="Carvalho R."/>
            <person name="Voegtly L."/>
            <person name="Shi R."/>
            <person name="Duckworth R."/>
            <person name="Johnson A."/>
            <person name="Loviza R."/>
            <person name="Walstead R."/>
            <person name="Shah Z."/>
            <person name="Kiflezghi M."/>
            <person name="Wade K."/>
            <person name="Ball S.L."/>
            <person name="Bradley K.W."/>
            <person name="Asai D.J."/>
            <person name="Bowman C.A."/>
            <person name="Russell D.A."/>
            <person name="Pope W.H."/>
            <person name="Jacobs-Sera D."/>
            <person name="Hendrix R.W."/>
            <person name="Hatfull G.F."/>
        </authorList>
    </citation>
    <scope>NUCLEOTIDE SEQUENCE</scope>
</reference>
<accession>A0A2P2C303</accession>
<name>A0A2P2C303_9ZZZZ</name>
<proteinExistence type="predicted"/>
<dbReference type="InterPro" id="IPR050583">
    <property type="entry name" value="Mycobacterial_A85_antigen"/>
</dbReference>
<dbReference type="SUPFAM" id="SSF53474">
    <property type="entry name" value="alpha/beta-Hydrolases"/>
    <property type="match status" value="1"/>
</dbReference>